<evidence type="ECO:0000256" key="2">
    <source>
        <dbReference type="ARBA" id="ARBA00009765"/>
    </source>
</evidence>
<dbReference type="InterPro" id="IPR045863">
    <property type="entry name" value="CorA_TM1_TM2"/>
</dbReference>
<name>A0A239DAP4_9ACTN</name>
<comment type="similarity">
    <text evidence="2">Belongs to the CorA metal ion transporter (MIT) (TC 1.A.35) family.</text>
</comment>
<proteinExistence type="inferred from homology"/>
<gene>
    <name evidence="9" type="ORF">SAMN06264365_11354</name>
</gene>
<accession>A0A239DAP4</accession>
<dbReference type="PANTHER" id="PTHR46494">
    <property type="entry name" value="CORA FAMILY METAL ION TRANSPORTER (EUROFUNG)"/>
    <property type="match status" value="1"/>
</dbReference>
<dbReference type="SUPFAM" id="SSF143865">
    <property type="entry name" value="CorA soluble domain-like"/>
    <property type="match status" value="1"/>
</dbReference>
<dbReference type="GO" id="GO:0005886">
    <property type="term" value="C:plasma membrane"/>
    <property type="evidence" value="ECO:0007669"/>
    <property type="project" value="UniProtKB-SubCell"/>
</dbReference>
<evidence type="ECO:0000313" key="9">
    <source>
        <dbReference type="EMBL" id="SNS28954.1"/>
    </source>
</evidence>
<evidence type="ECO:0000256" key="4">
    <source>
        <dbReference type="ARBA" id="ARBA00022475"/>
    </source>
</evidence>
<evidence type="ECO:0000313" key="10">
    <source>
        <dbReference type="Proteomes" id="UP000198415"/>
    </source>
</evidence>
<dbReference type="Proteomes" id="UP000198415">
    <property type="component" value="Unassembled WGS sequence"/>
</dbReference>
<comment type="subcellular location">
    <subcellularLocation>
        <location evidence="1">Cell membrane</location>
        <topology evidence="1">Multi-pass membrane protein</topology>
    </subcellularLocation>
</comment>
<feature type="transmembrane region" description="Helical" evidence="8">
    <location>
        <begin position="309"/>
        <end position="329"/>
    </location>
</feature>
<dbReference type="PANTHER" id="PTHR46494:SF1">
    <property type="entry name" value="CORA FAMILY METAL ION TRANSPORTER (EUROFUNG)"/>
    <property type="match status" value="1"/>
</dbReference>
<reference evidence="9 10" key="1">
    <citation type="submission" date="2017-06" db="EMBL/GenBank/DDBJ databases">
        <authorList>
            <person name="Kim H.J."/>
            <person name="Triplett B.A."/>
        </authorList>
    </citation>
    <scope>NUCLEOTIDE SEQUENCE [LARGE SCALE GENOMIC DNA]</scope>
    <source>
        <strain evidence="9 10">DSM 43151</strain>
    </source>
</reference>
<dbReference type="EMBL" id="FZNR01000013">
    <property type="protein sequence ID" value="SNS28954.1"/>
    <property type="molecule type" value="Genomic_DNA"/>
</dbReference>
<sequence>MTAKISCPVHSRLYVEGRVVEEDFGYDALAGHLRDRPDSVGWLDLLEPSAEDLAAVTAEYGLHPLAIEDALAARERPKLDRYPDHLFVNVYAVYFDHDGGSGSLGAHKVEISAFVTERVLITVHKNEGDVGKLVERWDADAELAAVGGVNFLLYGLFDVVVDSQYAAARQLDEAMDGVEDSMLGEGGAPRAVRMRGFALRRSLAQLRRAVAPMQDVVAEVNRPDSDLADDRLRPYYRDVEDHAERALESIEHSLVRITELLDADLNEQSNILNDITRKLAAWAAIIAVPTALTGYFGQNLPYPGFGQPWGFGLSTTLIVVMATGLYIYLKKRGWL</sequence>
<dbReference type="GO" id="GO:0000287">
    <property type="term" value="F:magnesium ion binding"/>
    <property type="evidence" value="ECO:0007669"/>
    <property type="project" value="TreeGrafter"/>
</dbReference>
<dbReference type="CDD" id="cd12822">
    <property type="entry name" value="TmCorA-like"/>
    <property type="match status" value="1"/>
</dbReference>
<dbReference type="Gene3D" id="3.30.460.20">
    <property type="entry name" value="CorA soluble domain-like"/>
    <property type="match status" value="1"/>
</dbReference>
<dbReference type="InterPro" id="IPR045861">
    <property type="entry name" value="CorA_cytoplasmic_dom"/>
</dbReference>
<dbReference type="GO" id="GO:0015095">
    <property type="term" value="F:magnesium ion transmembrane transporter activity"/>
    <property type="evidence" value="ECO:0007669"/>
    <property type="project" value="TreeGrafter"/>
</dbReference>
<evidence type="ECO:0000256" key="8">
    <source>
        <dbReference type="SAM" id="Phobius"/>
    </source>
</evidence>
<dbReference type="GO" id="GO:0050897">
    <property type="term" value="F:cobalt ion binding"/>
    <property type="evidence" value="ECO:0007669"/>
    <property type="project" value="TreeGrafter"/>
</dbReference>
<dbReference type="AlphaFoldDB" id="A0A239DAP4"/>
<keyword evidence="3" id="KW-0813">Transport</keyword>
<organism evidence="9 10">
    <name type="scientific">Actinoplanes regularis</name>
    <dbReference type="NCBI Taxonomy" id="52697"/>
    <lineage>
        <taxon>Bacteria</taxon>
        <taxon>Bacillati</taxon>
        <taxon>Actinomycetota</taxon>
        <taxon>Actinomycetes</taxon>
        <taxon>Micromonosporales</taxon>
        <taxon>Micromonosporaceae</taxon>
        <taxon>Actinoplanes</taxon>
    </lineage>
</organism>
<dbReference type="InterPro" id="IPR002523">
    <property type="entry name" value="MgTranspt_CorA/ZnTranspt_ZntB"/>
</dbReference>
<keyword evidence="7 8" id="KW-0472">Membrane</keyword>
<dbReference type="RefSeq" id="WP_239138549.1">
    <property type="nucleotide sequence ID" value="NZ_BOMU01000066.1"/>
</dbReference>
<keyword evidence="6 8" id="KW-1133">Transmembrane helix</keyword>
<keyword evidence="4" id="KW-1003">Cell membrane</keyword>
<evidence type="ECO:0000256" key="6">
    <source>
        <dbReference type="ARBA" id="ARBA00022989"/>
    </source>
</evidence>
<evidence type="ECO:0000256" key="3">
    <source>
        <dbReference type="ARBA" id="ARBA00022448"/>
    </source>
</evidence>
<evidence type="ECO:0000256" key="5">
    <source>
        <dbReference type="ARBA" id="ARBA00022692"/>
    </source>
</evidence>
<evidence type="ECO:0000256" key="7">
    <source>
        <dbReference type="ARBA" id="ARBA00023136"/>
    </source>
</evidence>
<keyword evidence="5 8" id="KW-0812">Transmembrane</keyword>
<dbReference type="GO" id="GO:0015087">
    <property type="term" value="F:cobalt ion transmembrane transporter activity"/>
    <property type="evidence" value="ECO:0007669"/>
    <property type="project" value="TreeGrafter"/>
</dbReference>
<dbReference type="SUPFAM" id="SSF144083">
    <property type="entry name" value="Magnesium transport protein CorA, transmembrane region"/>
    <property type="match status" value="1"/>
</dbReference>
<feature type="transmembrane region" description="Helical" evidence="8">
    <location>
        <begin position="279"/>
        <end position="297"/>
    </location>
</feature>
<keyword evidence="10" id="KW-1185">Reference proteome</keyword>
<protein>
    <submittedName>
        <fullName evidence="9">Magnesium transporter</fullName>
    </submittedName>
</protein>
<dbReference type="Pfam" id="PF01544">
    <property type="entry name" value="CorA"/>
    <property type="match status" value="1"/>
</dbReference>
<evidence type="ECO:0000256" key="1">
    <source>
        <dbReference type="ARBA" id="ARBA00004651"/>
    </source>
</evidence>
<dbReference type="Gene3D" id="1.20.58.340">
    <property type="entry name" value="Magnesium transport protein CorA, transmembrane region"/>
    <property type="match status" value="2"/>
</dbReference>